<proteinExistence type="predicted"/>
<feature type="region of interest" description="Disordered" evidence="5">
    <location>
        <begin position="104"/>
        <end position="125"/>
    </location>
</feature>
<comment type="subcellular location">
    <subcellularLocation>
        <location evidence="1">Membrane</location>
        <topology evidence="1">Single-pass membrane protein</topology>
    </subcellularLocation>
</comment>
<dbReference type="GO" id="GO:0005886">
    <property type="term" value="C:plasma membrane"/>
    <property type="evidence" value="ECO:0007669"/>
    <property type="project" value="InterPro"/>
</dbReference>
<dbReference type="InterPro" id="IPR007452">
    <property type="entry name" value="TamB_C"/>
</dbReference>
<dbReference type="Proteomes" id="UP001337723">
    <property type="component" value="Chromosome"/>
</dbReference>
<evidence type="ECO:0000256" key="4">
    <source>
        <dbReference type="ARBA" id="ARBA00023136"/>
    </source>
</evidence>
<evidence type="ECO:0000256" key="3">
    <source>
        <dbReference type="ARBA" id="ARBA00022989"/>
    </source>
</evidence>
<evidence type="ECO:0000256" key="5">
    <source>
        <dbReference type="SAM" id="MobiDB-lite"/>
    </source>
</evidence>
<feature type="chain" id="PRO_5045746005" description="Translocation and assembly module TamB C-terminal domain-containing protein" evidence="6">
    <location>
        <begin position="22"/>
        <end position="1084"/>
    </location>
</feature>
<dbReference type="AlphaFoldDB" id="A0AA48HCP1"/>
<keyword evidence="9" id="KW-1185">Reference proteome</keyword>
<feature type="signal peptide" evidence="6">
    <location>
        <begin position="1"/>
        <end position="21"/>
    </location>
</feature>
<evidence type="ECO:0000259" key="7">
    <source>
        <dbReference type="Pfam" id="PF04357"/>
    </source>
</evidence>
<organism evidence="8 9">
    <name type="scientific">Roseicyclus marinus</name>
    <dbReference type="NCBI Taxonomy" id="2161673"/>
    <lineage>
        <taxon>Bacteria</taxon>
        <taxon>Pseudomonadati</taxon>
        <taxon>Pseudomonadota</taxon>
        <taxon>Alphaproteobacteria</taxon>
        <taxon>Rhodobacterales</taxon>
        <taxon>Roseobacteraceae</taxon>
        <taxon>Roseicyclus</taxon>
    </lineage>
</organism>
<gene>
    <name evidence="8" type="ORF">MACH21_32250</name>
</gene>
<dbReference type="PANTHER" id="PTHR36985">
    <property type="entry name" value="TRANSLOCATION AND ASSEMBLY MODULE SUBUNIT TAMB"/>
    <property type="match status" value="1"/>
</dbReference>
<keyword evidence="3" id="KW-1133">Transmembrane helix</keyword>
<accession>A0AA48HCP1</accession>
<dbReference type="EMBL" id="AP027266">
    <property type="protein sequence ID" value="BDW87048.1"/>
    <property type="molecule type" value="Genomic_DNA"/>
</dbReference>
<keyword evidence="2" id="KW-0812">Transmembrane</keyword>
<protein>
    <recommendedName>
        <fullName evidence="7">Translocation and assembly module TamB C-terminal domain-containing protein</fullName>
    </recommendedName>
</protein>
<keyword evidence="4" id="KW-0472">Membrane</keyword>
<reference evidence="8 9" key="1">
    <citation type="submission" date="2023-01" db="EMBL/GenBank/DDBJ databases">
        <title>Complete genome sequence of Roseicyclus marinus strain Dej080120_10.</title>
        <authorList>
            <person name="Ueki S."/>
            <person name="Maruyama F."/>
        </authorList>
    </citation>
    <scope>NUCLEOTIDE SEQUENCE [LARGE SCALE GENOMIC DNA]</scope>
    <source>
        <strain evidence="8 9">Dej080120_10</strain>
    </source>
</reference>
<evidence type="ECO:0000313" key="8">
    <source>
        <dbReference type="EMBL" id="BDW87048.1"/>
    </source>
</evidence>
<dbReference type="KEGG" id="rmai:MACH21_32250"/>
<sequence length="1084" mass="111820">MRWLLILPLLMCFALPGIGHAQEDDDRSRIVRFLENQLSDGARSVSIRGFRGALSSTAEMDLLTIADDRGIWLTLENAQLTWSRSALLRGALQIDRLSAERLEVARRPDSPDSGPDLPPAEAQPFSLPDLPVRIAIDEVTIGEVTLGEDILGSPVALSIAGSARLSGGEGAAALELERLDGPHGVFDLDASYGNATRNLELALLVEEDPGGIAATVLGLPGGPSVRLSVTGAGPIDDFVADIALQSDGQPRLAGQIETAVATDTGERRIAADLAGDITPLLLPEYRGFFGPDVQLQTQLRLLADGGVELDHLLLSAASMTLEGSLSLAPGGVPRDFDLTGRIADPLGGDMVRLPLGGDPVTVRSVDLHLTHDATQRDTYTAKIGVDDLDLGTLQIDGIALDASGRIVQTDQGVTIDTPLTLDIMGIAHDDPALARALGPAAQLEARLSWREGAPLALDDLVAEAGDLALTGMASLLQEENRLTLSTDLRATAADVDRFAPLAGQPLAGSLRASVTAEVELLSGGFDLSMTGTGTDLMLADGLPPRLLAGETMLEISARRDETGLTLRDLRLGNAELSLDAAGRLAASGTDVSATARLNDIGLFTDALRGPVDATLTLTRGVGTAAPFGIDAQVQSAAGIAAEITGTATPDSGTVDLVATGQLPLGLANRALAPRSINGTLGFDLALRGAPTLANVTGQLGTNGARVTLPLLQTSLDGVAVNGRLSGGRLSLDADASLATGGTLGVVGNIALTGPGFPAQITLSGRALRLVDPTLYSALIDTADITVDGPLTGALRVGGTVTLGETELRIPESGLGGAAPIPPITHVGETGPERRTRIAAGLGPIDDGAGGSQRIALDLTMTAPGRIFLRGRGLDAELGGTLRIGGTTADVIPSGRFDLIRGRLSILGTRLDLTDGSASLQGNFDPFIRLLASSRSGGYTIGVNVIGRVTAPQISFTSSPALPEDEVLAQLLFGRSVAALSPVQLLQMADAAASLAGGSSQSGIFATLREGLGVDDLDLQTDETGNAALRAGRYLSDNVYTDVTVTQGGTTGLSLNIDLTPDITARGTFESDGTSRLGVFFERDY</sequence>
<dbReference type="Pfam" id="PF04357">
    <property type="entry name" value="TamB"/>
    <property type="match status" value="1"/>
</dbReference>
<evidence type="ECO:0000256" key="1">
    <source>
        <dbReference type="ARBA" id="ARBA00004167"/>
    </source>
</evidence>
<evidence type="ECO:0000256" key="6">
    <source>
        <dbReference type="SAM" id="SignalP"/>
    </source>
</evidence>
<evidence type="ECO:0000256" key="2">
    <source>
        <dbReference type="ARBA" id="ARBA00022692"/>
    </source>
</evidence>
<keyword evidence="6" id="KW-0732">Signal</keyword>
<evidence type="ECO:0000313" key="9">
    <source>
        <dbReference type="Proteomes" id="UP001337723"/>
    </source>
</evidence>
<name>A0AA48HCP1_9RHOB</name>
<dbReference type="GO" id="GO:0097347">
    <property type="term" value="C:TAM protein secretion complex"/>
    <property type="evidence" value="ECO:0007669"/>
    <property type="project" value="TreeGrafter"/>
</dbReference>
<dbReference type="GO" id="GO:0009306">
    <property type="term" value="P:protein secretion"/>
    <property type="evidence" value="ECO:0007669"/>
    <property type="project" value="InterPro"/>
</dbReference>
<feature type="domain" description="Translocation and assembly module TamB C-terminal" evidence="7">
    <location>
        <begin position="735"/>
        <end position="1084"/>
    </location>
</feature>
<dbReference type="PANTHER" id="PTHR36985:SF1">
    <property type="entry name" value="TRANSLOCATION AND ASSEMBLY MODULE SUBUNIT TAMB"/>
    <property type="match status" value="1"/>
</dbReference>
<dbReference type="RefSeq" id="WP_338273141.1">
    <property type="nucleotide sequence ID" value="NZ_AP027266.1"/>
</dbReference>